<dbReference type="Proteomes" id="UP000694395">
    <property type="component" value="Chromosome 7"/>
</dbReference>
<reference evidence="7" key="2">
    <citation type="submission" date="2025-08" db="UniProtKB">
        <authorList>
            <consortium name="Ensembl"/>
        </authorList>
    </citation>
    <scope>IDENTIFICATION</scope>
</reference>
<dbReference type="CDD" id="cd16480">
    <property type="entry name" value="RING-H2_TRAIP"/>
    <property type="match status" value="1"/>
</dbReference>
<dbReference type="Pfam" id="PF13639">
    <property type="entry name" value="zf-RING_2"/>
    <property type="match status" value="1"/>
</dbReference>
<evidence type="ECO:0000259" key="6">
    <source>
        <dbReference type="PROSITE" id="PS50089"/>
    </source>
</evidence>
<evidence type="ECO:0000313" key="8">
    <source>
        <dbReference type="Proteomes" id="UP000694395"/>
    </source>
</evidence>
<dbReference type="Gene3D" id="3.30.40.10">
    <property type="entry name" value="Zinc/RING finger domain, C3HC4 (zinc finger)"/>
    <property type="match status" value="1"/>
</dbReference>
<feature type="coiled-coil region" evidence="5">
    <location>
        <begin position="123"/>
        <end position="153"/>
    </location>
</feature>
<sequence length="350" mass="39871">MPIRAYCTICSDFFDHSRDVAAIHCGHTFHYECLLQWFQTAPNKTCPQCRKQVSTRHIINKLFFDIGGEGEGSSADPECLQNELDRMKAVLSTKGKRQKKDLDIVRKEIGEKDMLCSVLRKQMKYLENQQSETQAAKEEARRLRTKMKTYESLDVVLQGQRAEVESMISDMGVGQAAMEELSIYCISLKKEYENLKGSLRYSNEMSEKLKREVFASNNKLQKATMEMNRTNDDMKAVQNDLTNADKEITSLKKKVEILQKTLSTPTRTNEALSRLVFESPAPVQLQQPRLHQPANSEDIDLNMTFDITTPDLVDKRASQVPSKKMRLDPATSGYDGLGGRTKFFQPVSFS</sequence>
<evidence type="ECO:0000256" key="1">
    <source>
        <dbReference type="ARBA" id="ARBA00022723"/>
    </source>
</evidence>
<dbReference type="PANTHER" id="PTHR46569:SF1">
    <property type="entry name" value="E3 UBIQUITIN-PROTEIN LIGASE RFWD3-RELATED"/>
    <property type="match status" value="1"/>
</dbReference>
<evidence type="ECO:0000313" key="7">
    <source>
        <dbReference type="Ensembl" id="ENSOMYP00000047018.1"/>
    </source>
</evidence>
<dbReference type="PROSITE" id="PS50089">
    <property type="entry name" value="ZF_RING_2"/>
    <property type="match status" value="1"/>
</dbReference>
<keyword evidence="8" id="KW-1185">Reference proteome</keyword>
<proteinExistence type="predicted"/>
<organism evidence="7 8">
    <name type="scientific">Oncorhynchus mykiss</name>
    <name type="common">Rainbow trout</name>
    <name type="synonym">Salmo gairdneri</name>
    <dbReference type="NCBI Taxonomy" id="8022"/>
    <lineage>
        <taxon>Eukaryota</taxon>
        <taxon>Metazoa</taxon>
        <taxon>Chordata</taxon>
        <taxon>Craniata</taxon>
        <taxon>Vertebrata</taxon>
        <taxon>Euteleostomi</taxon>
        <taxon>Actinopterygii</taxon>
        <taxon>Neopterygii</taxon>
        <taxon>Teleostei</taxon>
        <taxon>Protacanthopterygii</taxon>
        <taxon>Salmoniformes</taxon>
        <taxon>Salmonidae</taxon>
        <taxon>Salmoninae</taxon>
        <taxon>Oncorhynchus</taxon>
    </lineage>
</organism>
<dbReference type="GO" id="GO:0031297">
    <property type="term" value="P:replication fork processing"/>
    <property type="evidence" value="ECO:0007669"/>
    <property type="project" value="TreeGrafter"/>
</dbReference>
<protein>
    <submittedName>
        <fullName evidence="7">TRAF-interacting protein</fullName>
    </submittedName>
</protein>
<feature type="domain" description="RING-type" evidence="6">
    <location>
        <begin position="7"/>
        <end position="50"/>
    </location>
</feature>
<dbReference type="PANTHER" id="PTHR46569">
    <property type="entry name" value="E3 UBIQUITIN-PROTEIN LIGASE TRAIP"/>
    <property type="match status" value="1"/>
</dbReference>
<dbReference type="SMART" id="SM00184">
    <property type="entry name" value="RING"/>
    <property type="match status" value="1"/>
</dbReference>
<accession>A0A8C7R740</accession>
<dbReference type="InterPro" id="IPR001841">
    <property type="entry name" value="Znf_RING"/>
</dbReference>
<evidence type="ECO:0000256" key="5">
    <source>
        <dbReference type="SAM" id="Coils"/>
    </source>
</evidence>
<reference evidence="7" key="3">
    <citation type="submission" date="2025-09" db="UniProtKB">
        <authorList>
            <consortium name="Ensembl"/>
        </authorList>
    </citation>
    <scope>IDENTIFICATION</scope>
</reference>
<feature type="coiled-coil region" evidence="5">
    <location>
        <begin position="220"/>
        <end position="261"/>
    </location>
</feature>
<dbReference type="GO" id="GO:0008270">
    <property type="term" value="F:zinc ion binding"/>
    <property type="evidence" value="ECO:0007669"/>
    <property type="project" value="UniProtKB-KW"/>
</dbReference>
<dbReference type="AlphaFoldDB" id="A0A8C7R740"/>
<dbReference type="Ensembl" id="ENSOMYT00000051176.2">
    <property type="protein sequence ID" value="ENSOMYP00000047018.1"/>
    <property type="gene ID" value="ENSOMYG00000021463.2"/>
</dbReference>
<keyword evidence="2 4" id="KW-0863">Zinc-finger</keyword>
<keyword evidence="5" id="KW-0175">Coiled coil</keyword>
<keyword evidence="3" id="KW-0862">Zinc</keyword>
<keyword evidence="1" id="KW-0479">Metal-binding</keyword>
<dbReference type="InterPro" id="IPR013083">
    <property type="entry name" value="Znf_RING/FYVE/PHD"/>
</dbReference>
<dbReference type="GO" id="GO:0016567">
    <property type="term" value="P:protein ubiquitination"/>
    <property type="evidence" value="ECO:0007669"/>
    <property type="project" value="TreeGrafter"/>
</dbReference>
<dbReference type="GO" id="GO:0005634">
    <property type="term" value="C:nucleus"/>
    <property type="evidence" value="ECO:0007669"/>
    <property type="project" value="TreeGrafter"/>
</dbReference>
<dbReference type="SUPFAM" id="SSF46579">
    <property type="entry name" value="Prefoldin"/>
    <property type="match status" value="1"/>
</dbReference>
<dbReference type="GO" id="GO:0061630">
    <property type="term" value="F:ubiquitin protein ligase activity"/>
    <property type="evidence" value="ECO:0007669"/>
    <property type="project" value="TreeGrafter"/>
</dbReference>
<name>A0A8C7R740_ONCMY</name>
<dbReference type="SUPFAM" id="SSF57850">
    <property type="entry name" value="RING/U-box"/>
    <property type="match status" value="1"/>
</dbReference>
<dbReference type="InterPro" id="IPR052639">
    <property type="entry name" value="TRAIP_ubiq-protein_ligase"/>
</dbReference>
<evidence type="ECO:0000256" key="2">
    <source>
        <dbReference type="ARBA" id="ARBA00022771"/>
    </source>
</evidence>
<evidence type="ECO:0000256" key="4">
    <source>
        <dbReference type="PROSITE-ProRule" id="PRU00175"/>
    </source>
</evidence>
<evidence type="ECO:0000256" key="3">
    <source>
        <dbReference type="ARBA" id="ARBA00022833"/>
    </source>
</evidence>
<dbReference type="GeneTree" id="ENSGT00390000007696"/>
<reference evidence="7" key="1">
    <citation type="submission" date="2020-07" db="EMBL/GenBank/DDBJ databases">
        <title>A long reads based de novo assembly of the rainbow trout Arlee double haploid line genome.</title>
        <authorList>
            <person name="Gao G."/>
            <person name="Palti Y."/>
        </authorList>
    </citation>
    <scope>NUCLEOTIDE SEQUENCE [LARGE SCALE GENOMIC DNA]</scope>
</reference>
<dbReference type="GO" id="GO:0090734">
    <property type="term" value="C:site of DNA damage"/>
    <property type="evidence" value="ECO:0007669"/>
    <property type="project" value="TreeGrafter"/>
</dbReference>